<reference evidence="1" key="1">
    <citation type="submission" date="2018-05" db="EMBL/GenBank/DDBJ databases">
        <authorList>
            <person name="Lanie J.A."/>
            <person name="Ng W.-L."/>
            <person name="Kazmierczak K.M."/>
            <person name="Andrzejewski T.M."/>
            <person name="Davidsen T.M."/>
            <person name="Wayne K.J."/>
            <person name="Tettelin H."/>
            <person name="Glass J.I."/>
            <person name="Rusch D."/>
            <person name="Podicherti R."/>
            <person name="Tsui H.-C.T."/>
            <person name="Winkler M.E."/>
        </authorList>
    </citation>
    <scope>NUCLEOTIDE SEQUENCE</scope>
</reference>
<sequence>MKGLFANEFIHKGGIIFILKGIHLPEPTRTSIRVRGQNVEHYEGGFMNHHCNPSAEVIEIEDVIQGLVIAKKHI</sequence>
<dbReference type="AlphaFoldDB" id="A0A382XIZ8"/>
<dbReference type="InterPro" id="IPR046341">
    <property type="entry name" value="SET_dom_sf"/>
</dbReference>
<feature type="non-terminal residue" evidence="1">
    <location>
        <position position="74"/>
    </location>
</feature>
<evidence type="ECO:0008006" key="2">
    <source>
        <dbReference type="Google" id="ProtNLM"/>
    </source>
</evidence>
<dbReference type="SUPFAM" id="SSF82199">
    <property type="entry name" value="SET domain"/>
    <property type="match status" value="1"/>
</dbReference>
<name>A0A382XIZ8_9ZZZZ</name>
<gene>
    <name evidence="1" type="ORF">METZ01_LOCUS423980</name>
</gene>
<protein>
    <recommendedName>
        <fullName evidence="2">SET domain-containing protein</fullName>
    </recommendedName>
</protein>
<proteinExistence type="predicted"/>
<dbReference type="EMBL" id="UINC01168208">
    <property type="protein sequence ID" value="SVD71126.1"/>
    <property type="molecule type" value="Genomic_DNA"/>
</dbReference>
<evidence type="ECO:0000313" key="1">
    <source>
        <dbReference type="EMBL" id="SVD71126.1"/>
    </source>
</evidence>
<organism evidence="1">
    <name type="scientific">marine metagenome</name>
    <dbReference type="NCBI Taxonomy" id="408172"/>
    <lineage>
        <taxon>unclassified sequences</taxon>
        <taxon>metagenomes</taxon>
        <taxon>ecological metagenomes</taxon>
    </lineage>
</organism>
<accession>A0A382XIZ8</accession>